<dbReference type="KEGG" id="mcad:Pan265_21410"/>
<protein>
    <submittedName>
        <fullName evidence="3">Cytochrome c biogenesis protein CcsA</fullName>
    </submittedName>
</protein>
<dbReference type="GO" id="GO:0017004">
    <property type="term" value="P:cytochrome complex assembly"/>
    <property type="evidence" value="ECO:0007669"/>
    <property type="project" value="InterPro"/>
</dbReference>
<feature type="transmembrane region" description="Helical" evidence="1">
    <location>
        <begin position="219"/>
        <end position="240"/>
    </location>
</feature>
<feature type="domain" description="Cytochrome c assembly protein" evidence="2">
    <location>
        <begin position="67"/>
        <end position="271"/>
    </location>
</feature>
<evidence type="ECO:0000313" key="4">
    <source>
        <dbReference type="Proteomes" id="UP000320386"/>
    </source>
</evidence>
<gene>
    <name evidence="3" type="primary">ccsA_2</name>
    <name evidence="3" type="ORF">Pan265_21410</name>
</gene>
<dbReference type="RefSeq" id="WP_145446449.1">
    <property type="nucleotide sequence ID" value="NZ_CP036280.1"/>
</dbReference>
<dbReference type="EMBL" id="CP036280">
    <property type="protein sequence ID" value="QDU72277.1"/>
    <property type="molecule type" value="Genomic_DNA"/>
</dbReference>
<proteinExistence type="predicted"/>
<feature type="transmembrane region" description="Helical" evidence="1">
    <location>
        <begin position="6"/>
        <end position="24"/>
    </location>
</feature>
<dbReference type="GO" id="GO:0020037">
    <property type="term" value="F:heme binding"/>
    <property type="evidence" value="ECO:0007669"/>
    <property type="project" value="InterPro"/>
</dbReference>
<organism evidence="3 4">
    <name type="scientific">Mucisphaera calidilacus</name>
    <dbReference type="NCBI Taxonomy" id="2527982"/>
    <lineage>
        <taxon>Bacteria</taxon>
        <taxon>Pseudomonadati</taxon>
        <taxon>Planctomycetota</taxon>
        <taxon>Phycisphaerae</taxon>
        <taxon>Phycisphaerales</taxon>
        <taxon>Phycisphaeraceae</taxon>
        <taxon>Mucisphaera</taxon>
    </lineage>
</organism>
<sequence length="287" mass="31166">MSLGVIAVIVAFLAFLAGVTWVLELRLALGRESARVVVDVLGWVTVLLTGVVALVRWLGGPDWQPFHSHLDALLLMVVLLGAALVYLQMQARSRRVGLIGWPVVSFLLAWAVCASLWTYRPFRLDTMEPVWHAVHLAGVYVGTLFAVLAAIGGVLYLLVYRGLKQHTVTGPRWGLPSLAWTESAVVWMTTLGFVMLSVGLVSGVVIVTAEPGRLGEDWWWSPKVLLAAGAWLAFAVAMNVRRLSLLRGSRAAWLAIVGLLLLIVVHGLVTAWPEPEAGMGVTEEVVP</sequence>
<dbReference type="InterPro" id="IPR002541">
    <property type="entry name" value="Cyt_c_assembly"/>
</dbReference>
<keyword evidence="4" id="KW-1185">Reference proteome</keyword>
<evidence type="ECO:0000256" key="1">
    <source>
        <dbReference type="SAM" id="Phobius"/>
    </source>
</evidence>
<keyword evidence="1" id="KW-0812">Transmembrane</keyword>
<evidence type="ECO:0000259" key="2">
    <source>
        <dbReference type="Pfam" id="PF01578"/>
    </source>
</evidence>
<keyword evidence="1" id="KW-1133">Transmembrane helix</keyword>
<dbReference type="Pfam" id="PF01578">
    <property type="entry name" value="Cytochrom_C_asm"/>
    <property type="match status" value="1"/>
</dbReference>
<dbReference type="Proteomes" id="UP000320386">
    <property type="component" value="Chromosome"/>
</dbReference>
<feature type="transmembrane region" description="Helical" evidence="1">
    <location>
        <begin position="70"/>
        <end position="87"/>
    </location>
</feature>
<evidence type="ECO:0000313" key="3">
    <source>
        <dbReference type="EMBL" id="QDU72277.1"/>
    </source>
</evidence>
<feature type="transmembrane region" description="Helical" evidence="1">
    <location>
        <begin position="184"/>
        <end position="207"/>
    </location>
</feature>
<feature type="transmembrane region" description="Helical" evidence="1">
    <location>
        <begin position="36"/>
        <end position="58"/>
    </location>
</feature>
<dbReference type="AlphaFoldDB" id="A0A518BZ77"/>
<keyword evidence="1" id="KW-0472">Membrane</keyword>
<feature type="transmembrane region" description="Helical" evidence="1">
    <location>
        <begin position="99"/>
        <end position="119"/>
    </location>
</feature>
<accession>A0A518BZ77</accession>
<feature type="transmembrane region" description="Helical" evidence="1">
    <location>
        <begin position="139"/>
        <end position="163"/>
    </location>
</feature>
<feature type="transmembrane region" description="Helical" evidence="1">
    <location>
        <begin position="252"/>
        <end position="272"/>
    </location>
</feature>
<name>A0A518BZ77_9BACT</name>
<reference evidence="3 4" key="1">
    <citation type="submission" date="2019-02" db="EMBL/GenBank/DDBJ databases">
        <title>Deep-cultivation of Planctomycetes and their phenomic and genomic characterization uncovers novel biology.</title>
        <authorList>
            <person name="Wiegand S."/>
            <person name="Jogler M."/>
            <person name="Boedeker C."/>
            <person name="Pinto D."/>
            <person name="Vollmers J."/>
            <person name="Rivas-Marin E."/>
            <person name="Kohn T."/>
            <person name="Peeters S.H."/>
            <person name="Heuer A."/>
            <person name="Rast P."/>
            <person name="Oberbeckmann S."/>
            <person name="Bunk B."/>
            <person name="Jeske O."/>
            <person name="Meyerdierks A."/>
            <person name="Storesund J.E."/>
            <person name="Kallscheuer N."/>
            <person name="Luecker S."/>
            <person name="Lage O.M."/>
            <person name="Pohl T."/>
            <person name="Merkel B.J."/>
            <person name="Hornburger P."/>
            <person name="Mueller R.-W."/>
            <person name="Bruemmer F."/>
            <person name="Labrenz M."/>
            <person name="Spormann A.M."/>
            <person name="Op den Camp H."/>
            <person name="Overmann J."/>
            <person name="Amann R."/>
            <person name="Jetten M.S.M."/>
            <person name="Mascher T."/>
            <person name="Medema M.H."/>
            <person name="Devos D.P."/>
            <person name="Kaster A.-K."/>
            <person name="Ovreas L."/>
            <person name="Rohde M."/>
            <person name="Galperin M.Y."/>
            <person name="Jogler C."/>
        </authorList>
    </citation>
    <scope>NUCLEOTIDE SEQUENCE [LARGE SCALE GENOMIC DNA]</scope>
    <source>
        <strain evidence="3 4">Pan265</strain>
    </source>
</reference>